<evidence type="ECO:0000256" key="7">
    <source>
        <dbReference type="SAM" id="Phobius"/>
    </source>
</evidence>
<dbReference type="NCBIfam" id="NF037982">
    <property type="entry name" value="Nramp_1"/>
    <property type="match status" value="1"/>
</dbReference>
<evidence type="ECO:0000256" key="4">
    <source>
        <dbReference type="ARBA" id="ARBA00022989"/>
    </source>
</evidence>
<dbReference type="GO" id="GO:0015086">
    <property type="term" value="F:cadmium ion transmembrane transporter activity"/>
    <property type="evidence" value="ECO:0007669"/>
    <property type="project" value="TreeGrafter"/>
</dbReference>
<dbReference type="PANTHER" id="PTHR11706:SF99">
    <property type="entry name" value="METAL TRANSPORTER NRAMP5-LIKE"/>
    <property type="match status" value="1"/>
</dbReference>
<dbReference type="GO" id="GO:0005886">
    <property type="term" value="C:plasma membrane"/>
    <property type="evidence" value="ECO:0007669"/>
    <property type="project" value="TreeGrafter"/>
</dbReference>
<accession>A0A7J0F6N7</accession>
<dbReference type="Proteomes" id="UP000585474">
    <property type="component" value="Unassembled WGS sequence"/>
</dbReference>
<feature type="transmembrane region" description="Helical" evidence="7">
    <location>
        <begin position="82"/>
        <end position="103"/>
    </location>
</feature>
<evidence type="ECO:0000256" key="2">
    <source>
        <dbReference type="ARBA" id="ARBA00009965"/>
    </source>
</evidence>
<feature type="transmembrane region" description="Helical" evidence="7">
    <location>
        <begin position="20"/>
        <end position="37"/>
    </location>
</feature>
<dbReference type="OrthoDB" id="409173at2759"/>
<dbReference type="AlphaFoldDB" id="A0A7J0F6N7"/>
<evidence type="ECO:0000313" key="9">
    <source>
        <dbReference type="Proteomes" id="UP000585474"/>
    </source>
</evidence>
<dbReference type="InterPro" id="IPR001046">
    <property type="entry name" value="NRAMP_fam"/>
</dbReference>
<dbReference type="GO" id="GO:0005384">
    <property type="term" value="F:manganese ion transmembrane transporter activity"/>
    <property type="evidence" value="ECO:0007669"/>
    <property type="project" value="TreeGrafter"/>
</dbReference>
<gene>
    <name evidence="8" type="ORF">Acr_09g0005420</name>
</gene>
<proteinExistence type="inferred from homology"/>
<name>A0A7J0F6N7_9ERIC</name>
<sequence>MQSTGKHLAEHCKTEYPNPVNYCLWILAEVAVIAADIPEVIGTAFALNILFNIPIWCGVLLAGLNTLLLLGLQRYGIRKLELAIGILVLVVGGCFFSVMVHAMPNAEEVVIGMFVPKLSGTKATRDAVALLGALIMPHNLFLHSALVISRKIPHSYEGIRSASKYFLIEGGLALFLAFLINVAVISVSGSVCSNPNLSSESKSHCDNITLDSAAFLLKNALGKWSSKLYAISLLASGQSSTVTGTYAGQYIMQVYKQQSQNGPPQELSNGKRFLILGDSSFVALGVLHHQHQPLLFKHHRDGPNYKQPAIQGCIHRCRSFRFPNYDSIPCVVDLLDAKKETPAIASPDVLMSSVRSSESEFERSDDTQRAREVEVDDIISA</sequence>
<dbReference type="PANTHER" id="PTHR11706">
    <property type="entry name" value="SOLUTE CARRIER PROTEIN FAMILY 11 MEMBER"/>
    <property type="match status" value="1"/>
</dbReference>
<comment type="similarity">
    <text evidence="2">Belongs to the NRAMP (TC 2.A.55) family.</text>
</comment>
<keyword evidence="4 7" id="KW-1133">Transmembrane helix</keyword>
<keyword evidence="5 7" id="KW-0472">Membrane</keyword>
<reference evidence="8 9" key="1">
    <citation type="submission" date="2019-07" db="EMBL/GenBank/DDBJ databases">
        <title>De Novo Assembly of kiwifruit Actinidia rufa.</title>
        <authorList>
            <person name="Sugita-Konishi S."/>
            <person name="Sato K."/>
            <person name="Mori E."/>
            <person name="Abe Y."/>
            <person name="Kisaki G."/>
            <person name="Hamano K."/>
            <person name="Suezawa K."/>
            <person name="Otani M."/>
            <person name="Fukuda T."/>
            <person name="Manabe T."/>
            <person name="Gomi K."/>
            <person name="Tabuchi M."/>
            <person name="Akimitsu K."/>
            <person name="Kataoka I."/>
        </authorList>
    </citation>
    <scope>NUCLEOTIDE SEQUENCE [LARGE SCALE GENOMIC DNA]</scope>
    <source>
        <strain evidence="9">cv. Fuchu</strain>
    </source>
</reference>
<dbReference type="EMBL" id="BJWL01000009">
    <property type="protein sequence ID" value="GFY94096.1"/>
    <property type="molecule type" value="Genomic_DNA"/>
</dbReference>
<comment type="caution">
    <text evidence="8">The sequence shown here is derived from an EMBL/GenBank/DDBJ whole genome shotgun (WGS) entry which is preliminary data.</text>
</comment>
<keyword evidence="3 7" id="KW-0812">Transmembrane</keyword>
<feature type="transmembrane region" description="Helical" evidence="7">
    <location>
        <begin position="170"/>
        <end position="191"/>
    </location>
</feature>
<protein>
    <submittedName>
        <fullName evidence="8">Natural resistance-associated macrophage protein 1</fullName>
    </submittedName>
</protein>
<feature type="transmembrane region" description="Helical" evidence="7">
    <location>
        <begin position="49"/>
        <end position="70"/>
    </location>
</feature>
<evidence type="ECO:0000256" key="3">
    <source>
        <dbReference type="ARBA" id="ARBA00022692"/>
    </source>
</evidence>
<dbReference type="GO" id="GO:0034755">
    <property type="term" value="P:iron ion transmembrane transport"/>
    <property type="evidence" value="ECO:0007669"/>
    <property type="project" value="TreeGrafter"/>
</dbReference>
<organism evidence="8 9">
    <name type="scientific">Actinidia rufa</name>
    <dbReference type="NCBI Taxonomy" id="165716"/>
    <lineage>
        <taxon>Eukaryota</taxon>
        <taxon>Viridiplantae</taxon>
        <taxon>Streptophyta</taxon>
        <taxon>Embryophyta</taxon>
        <taxon>Tracheophyta</taxon>
        <taxon>Spermatophyta</taxon>
        <taxon>Magnoliopsida</taxon>
        <taxon>eudicotyledons</taxon>
        <taxon>Gunneridae</taxon>
        <taxon>Pentapetalae</taxon>
        <taxon>asterids</taxon>
        <taxon>Ericales</taxon>
        <taxon>Actinidiaceae</taxon>
        <taxon>Actinidia</taxon>
    </lineage>
</organism>
<dbReference type="Pfam" id="PF01566">
    <property type="entry name" value="Nramp"/>
    <property type="match status" value="1"/>
</dbReference>
<evidence type="ECO:0000256" key="6">
    <source>
        <dbReference type="SAM" id="MobiDB-lite"/>
    </source>
</evidence>
<dbReference type="PRINTS" id="PR00447">
    <property type="entry name" value="NATRESASSCMP"/>
</dbReference>
<comment type="subcellular location">
    <subcellularLocation>
        <location evidence="1">Membrane</location>
        <topology evidence="1">Multi-pass membrane protein</topology>
    </subcellularLocation>
</comment>
<keyword evidence="9" id="KW-1185">Reference proteome</keyword>
<feature type="transmembrane region" description="Helical" evidence="7">
    <location>
        <begin position="127"/>
        <end position="149"/>
    </location>
</feature>
<feature type="region of interest" description="Disordered" evidence="6">
    <location>
        <begin position="354"/>
        <end position="381"/>
    </location>
</feature>
<evidence type="ECO:0000256" key="1">
    <source>
        <dbReference type="ARBA" id="ARBA00004141"/>
    </source>
</evidence>
<feature type="compositionally biased region" description="Basic and acidic residues" evidence="6">
    <location>
        <begin position="357"/>
        <end position="373"/>
    </location>
</feature>
<evidence type="ECO:0000256" key="5">
    <source>
        <dbReference type="ARBA" id="ARBA00023136"/>
    </source>
</evidence>
<evidence type="ECO:0000313" key="8">
    <source>
        <dbReference type="EMBL" id="GFY94096.1"/>
    </source>
</evidence>